<protein>
    <submittedName>
        <fullName evidence="2">Fimbrial biogenesis outer membrane usher protein</fullName>
    </submittedName>
</protein>
<evidence type="ECO:0000313" key="3">
    <source>
        <dbReference type="Proteomes" id="UP000280073"/>
    </source>
</evidence>
<dbReference type="Proteomes" id="UP000280073">
    <property type="component" value="Unassembled WGS sequence"/>
</dbReference>
<proteinExistence type="predicted"/>
<sequence>MILRHNNLCKSILLILLSGGCLNIPNTVFAGDLPPPPRDINEINQLFKLYLDLIVNQYSVQQVVPVIVKNDEYFIQKEKLIDELEIKIPQDLLTNTDTSLSNQDVLTLGFSGDASDWISLDKLKDVSYEYQSSNQYFKLNFPPAWMPTQVLGKDSWYKPEVAQSGIGLLNNYDFYTYRPYQGGSTSSLFTEQRFFSPLGVIKNSGVYVKNQYKNEGNAESV</sequence>
<reference evidence="2 3" key="1">
    <citation type="submission" date="2018-10" db="EMBL/GenBank/DDBJ databases">
        <title>GWAS and RNA-Seq identify cryptic mechanisms of antimicrobial resistance in Acinetobacter baumannii.</title>
        <authorList>
            <person name="Sahl J.W."/>
        </authorList>
    </citation>
    <scope>NUCLEOTIDE SEQUENCE [LARGE SCALE GENOMIC DNA]</scope>
    <source>
        <strain evidence="2 3">TG28175</strain>
    </source>
</reference>
<comment type="caution">
    <text evidence="2">The sequence shown here is derived from an EMBL/GenBank/DDBJ whole genome shotgun (WGS) entry which is preliminary data.</text>
</comment>
<feature type="non-terminal residue" evidence="2">
    <location>
        <position position="221"/>
    </location>
</feature>
<feature type="signal peptide" evidence="1">
    <location>
        <begin position="1"/>
        <end position="30"/>
    </location>
</feature>
<organism evidence="2 3">
    <name type="scientific">Acinetobacter baumannii</name>
    <dbReference type="NCBI Taxonomy" id="470"/>
    <lineage>
        <taxon>Bacteria</taxon>
        <taxon>Pseudomonadati</taxon>
        <taxon>Pseudomonadota</taxon>
        <taxon>Gammaproteobacteria</taxon>
        <taxon>Moraxellales</taxon>
        <taxon>Moraxellaceae</taxon>
        <taxon>Acinetobacter</taxon>
        <taxon>Acinetobacter calcoaceticus/baumannii complex</taxon>
    </lineage>
</organism>
<accession>A0A429MW67</accession>
<dbReference type="AlphaFoldDB" id="A0A429MW67"/>
<feature type="chain" id="PRO_5019359389" evidence="1">
    <location>
        <begin position="31"/>
        <end position="221"/>
    </location>
</feature>
<dbReference type="PROSITE" id="PS51257">
    <property type="entry name" value="PROKAR_LIPOPROTEIN"/>
    <property type="match status" value="1"/>
</dbReference>
<dbReference type="EMBL" id="RFDI01000067">
    <property type="protein sequence ID" value="RSR62989.1"/>
    <property type="molecule type" value="Genomic_DNA"/>
</dbReference>
<evidence type="ECO:0000256" key="1">
    <source>
        <dbReference type="SAM" id="SignalP"/>
    </source>
</evidence>
<keyword evidence="1" id="KW-0732">Signal</keyword>
<gene>
    <name evidence="2" type="ORF">EA686_02260</name>
</gene>
<evidence type="ECO:0000313" key="2">
    <source>
        <dbReference type="EMBL" id="RSR62989.1"/>
    </source>
</evidence>
<name>A0A429MW67_ACIBA</name>